<feature type="compositionally biased region" description="Polar residues" evidence="1">
    <location>
        <begin position="100"/>
        <end position="112"/>
    </location>
</feature>
<dbReference type="AlphaFoldDB" id="A0A815GGG8"/>
<reference evidence="2" key="1">
    <citation type="submission" date="2021-02" db="EMBL/GenBank/DDBJ databases">
        <authorList>
            <person name="Nowell W R."/>
        </authorList>
    </citation>
    <scope>NUCLEOTIDE SEQUENCE</scope>
</reference>
<dbReference type="EMBL" id="CAJNOQ010014268">
    <property type="protein sequence ID" value="CAF1338337.1"/>
    <property type="molecule type" value="Genomic_DNA"/>
</dbReference>
<evidence type="ECO:0000313" key="4">
    <source>
        <dbReference type="Proteomes" id="UP000663829"/>
    </source>
</evidence>
<name>A0A815GGG8_9BILA</name>
<proteinExistence type="predicted"/>
<dbReference type="OrthoDB" id="10053493at2759"/>
<feature type="region of interest" description="Disordered" evidence="1">
    <location>
        <begin position="96"/>
        <end position="118"/>
    </location>
</feature>
<evidence type="ECO:0000313" key="3">
    <source>
        <dbReference type="EMBL" id="CAF4197230.1"/>
    </source>
</evidence>
<gene>
    <name evidence="2" type="ORF">GPM918_LOCUS30304</name>
    <name evidence="3" type="ORF">SRO942_LOCUS30913</name>
</gene>
<evidence type="ECO:0000313" key="2">
    <source>
        <dbReference type="EMBL" id="CAF1338337.1"/>
    </source>
</evidence>
<organism evidence="2 4">
    <name type="scientific">Didymodactylos carnosus</name>
    <dbReference type="NCBI Taxonomy" id="1234261"/>
    <lineage>
        <taxon>Eukaryota</taxon>
        <taxon>Metazoa</taxon>
        <taxon>Spiralia</taxon>
        <taxon>Gnathifera</taxon>
        <taxon>Rotifera</taxon>
        <taxon>Eurotatoria</taxon>
        <taxon>Bdelloidea</taxon>
        <taxon>Philodinida</taxon>
        <taxon>Philodinidae</taxon>
        <taxon>Didymodactylos</taxon>
    </lineage>
</organism>
<evidence type="ECO:0000256" key="1">
    <source>
        <dbReference type="SAM" id="MobiDB-lite"/>
    </source>
</evidence>
<dbReference type="Proteomes" id="UP000681722">
    <property type="component" value="Unassembled WGS sequence"/>
</dbReference>
<dbReference type="EMBL" id="CAJOBC010057223">
    <property type="protein sequence ID" value="CAF4197230.1"/>
    <property type="molecule type" value="Genomic_DNA"/>
</dbReference>
<comment type="caution">
    <text evidence="2">The sequence shown here is derived from an EMBL/GenBank/DDBJ whole genome shotgun (WGS) entry which is preliminary data.</text>
</comment>
<dbReference type="Proteomes" id="UP000663829">
    <property type="component" value="Unassembled WGS sequence"/>
</dbReference>
<sequence>MKIHEHKDFILKLIKQWCLSNKENFSLDDFQSRGGENFILKLHDNYSNLEAIITCECGSNFSFMKMDNQFQLSNFYKHIKKLNCSLMKELVKKDDKQKRTNVQTSSPVQSQPLILGLG</sequence>
<protein>
    <submittedName>
        <fullName evidence="2">Uncharacterized protein</fullName>
    </submittedName>
</protein>
<accession>A0A815GGG8</accession>
<keyword evidence="4" id="KW-1185">Reference proteome</keyword>